<proteinExistence type="predicted"/>
<protein>
    <submittedName>
        <fullName evidence="2">Uncharacterized protein</fullName>
    </submittedName>
</protein>
<reference evidence="2 3" key="1">
    <citation type="submission" date="2018-04" db="EMBL/GenBank/DDBJ databases">
        <title>WGS assembly of Panicum hallii var. hallii HAL2.</title>
        <authorList>
            <person name="Lovell J."/>
            <person name="Jenkins J."/>
            <person name="Lowry D."/>
            <person name="Mamidi S."/>
            <person name="Sreedasyam A."/>
            <person name="Weng X."/>
            <person name="Barry K."/>
            <person name="Bonette J."/>
            <person name="Campitelli B."/>
            <person name="Daum C."/>
            <person name="Gordon S."/>
            <person name="Gould B."/>
            <person name="Lipzen A."/>
            <person name="MacQueen A."/>
            <person name="Palacio-Mejia J."/>
            <person name="Plott C."/>
            <person name="Shakirov E."/>
            <person name="Shu S."/>
            <person name="Yoshinaga Y."/>
            <person name="Zane M."/>
            <person name="Rokhsar D."/>
            <person name="Grimwood J."/>
            <person name="Schmutz J."/>
            <person name="Juenger T."/>
        </authorList>
    </citation>
    <scope>NUCLEOTIDE SEQUENCE [LARGE SCALE GENOMIC DNA]</scope>
    <source>
        <strain evidence="3">cv. HAL2</strain>
    </source>
</reference>
<gene>
    <name evidence="2" type="ORF">GQ55_2G174100</name>
</gene>
<feature type="region of interest" description="Disordered" evidence="1">
    <location>
        <begin position="64"/>
        <end position="105"/>
    </location>
</feature>
<accession>A0A2T7EQ76</accession>
<evidence type="ECO:0000313" key="2">
    <source>
        <dbReference type="EMBL" id="PUZ69974.1"/>
    </source>
</evidence>
<feature type="compositionally biased region" description="Low complexity" evidence="1">
    <location>
        <begin position="96"/>
        <end position="105"/>
    </location>
</feature>
<name>A0A2T7EQ76_9POAL</name>
<keyword evidence="3" id="KW-1185">Reference proteome</keyword>
<evidence type="ECO:0000256" key="1">
    <source>
        <dbReference type="SAM" id="MobiDB-lite"/>
    </source>
</evidence>
<dbReference type="Gramene" id="PUZ69974">
    <property type="protein sequence ID" value="PUZ69974"/>
    <property type="gene ID" value="GQ55_2G174100"/>
</dbReference>
<dbReference type="AlphaFoldDB" id="A0A2T7EQ76"/>
<dbReference type="Proteomes" id="UP000244336">
    <property type="component" value="Chromosome 2"/>
</dbReference>
<organism evidence="2 3">
    <name type="scientific">Panicum hallii var. hallii</name>
    <dbReference type="NCBI Taxonomy" id="1504633"/>
    <lineage>
        <taxon>Eukaryota</taxon>
        <taxon>Viridiplantae</taxon>
        <taxon>Streptophyta</taxon>
        <taxon>Embryophyta</taxon>
        <taxon>Tracheophyta</taxon>
        <taxon>Spermatophyta</taxon>
        <taxon>Magnoliopsida</taxon>
        <taxon>Liliopsida</taxon>
        <taxon>Poales</taxon>
        <taxon>Poaceae</taxon>
        <taxon>PACMAD clade</taxon>
        <taxon>Panicoideae</taxon>
        <taxon>Panicodae</taxon>
        <taxon>Paniceae</taxon>
        <taxon>Panicinae</taxon>
        <taxon>Panicum</taxon>
        <taxon>Panicum sect. Panicum</taxon>
    </lineage>
</organism>
<dbReference type="EMBL" id="CM009750">
    <property type="protein sequence ID" value="PUZ69974.1"/>
    <property type="molecule type" value="Genomic_DNA"/>
</dbReference>
<sequence length="164" mass="17541">MHRHKPSTTKRTNLVLLKEQLEDNFLGATLILTPPSLVILPTLILRYPIVSLYDLSLPTPPPTCLPPHTPADGSHLFHPTALSLAPPQHPPPRPPRAAAARPPSPRNATAHELVYVDAIASSSHPCPAAPLSAIPPPRGAPVCRRTAPYIAPLRPVLLQSCALA</sequence>
<evidence type="ECO:0000313" key="3">
    <source>
        <dbReference type="Proteomes" id="UP000244336"/>
    </source>
</evidence>